<proteinExistence type="predicted"/>
<organism evidence="6 7">
    <name type="scientific">Carex littledalei</name>
    <dbReference type="NCBI Taxonomy" id="544730"/>
    <lineage>
        <taxon>Eukaryota</taxon>
        <taxon>Viridiplantae</taxon>
        <taxon>Streptophyta</taxon>
        <taxon>Embryophyta</taxon>
        <taxon>Tracheophyta</taxon>
        <taxon>Spermatophyta</taxon>
        <taxon>Magnoliopsida</taxon>
        <taxon>Liliopsida</taxon>
        <taxon>Poales</taxon>
        <taxon>Cyperaceae</taxon>
        <taxon>Cyperoideae</taxon>
        <taxon>Cariceae</taxon>
        <taxon>Carex</taxon>
        <taxon>Carex subgen. Euthyceras</taxon>
    </lineage>
</organism>
<keyword evidence="3" id="KW-0833">Ubl conjugation pathway</keyword>
<dbReference type="EMBL" id="SWLB01000026">
    <property type="protein sequence ID" value="KAF3321666.1"/>
    <property type="molecule type" value="Genomic_DNA"/>
</dbReference>
<feature type="region of interest" description="Disordered" evidence="4">
    <location>
        <begin position="28"/>
        <end position="88"/>
    </location>
</feature>
<dbReference type="InterPro" id="IPR058039">
    <property type="entry name" value="At3g05675-like_ankyrin"/>
</dbReference>
<dbReference type="Proteomes" id="UP000623129">
    <property type="component" value="Unassembled WGS sequence"/>
</dbReference>
<keyword evidence="7" id="KW-1185">Reference proteome</keyword>
<dbReference type="Pfam" id="PF25553">
    <property type="entry name" value="BTB-POZ_ANK-like"/>
    <property type="match status" value="1"/>
</dbReference>
<dbReference type="GO" id="GO:0016567">
    <property type="term" value="P:protein ubiquitination"/>
    <property type="evidence" value="ECO:0007669"/>
    <property type="project" value="UniProtKB-UniPathway"/>
</dbReference>
<evidence type="ECO:0000313" key="7">
    <source>
        <dbReference type="Proteomes" id="UP000623129"/>
    </source>
</evidence>
<evidence type="ECO:0000256" key="3">
    <source>
        <dbReference type="ARBA" id="ARBA00022786"/>
    </source>
</evidence>
<evidence type="ECO:0000259" key="5">
    <source>
        <dbReference type="Pfam" id="PF25553"/>
    </source>
</evidence>
<dbReference type="InterPro" id="IPR038920">
    <property type="entry name" value="At3g05675-like"/>
</dbReference>
<dbReference type="UniPathway" id="UPA00143"/>
<feature type="compositionally biased region" description="Low complexity" evidence="4">
    <location>
        <begin position="33"/>
        <end position="46"/>
    </location>
</feature>
<evidence type="ECO:0000256" key="2">
    <source>
        <dbReference type="ARBA" id="ARBA00004906"/>
    </source>
</evidence>
<dbReference type="AlphaFoldDB" id="A0A833QKT5"/>
<comment type="function">
    <text evidence="1">May act as a substrate-specific adapter of an E3 ubiquitin-protein ligase complex (CUL3-RBX1-BTB) which mediates the ubiquitination and subsequent proteasomal degradation of target proteins.</text>
</comment>
<accession>A0A833QKT5</accession>
<gene>
    <name evidence="6" type="ORF">FCM35_KLT13882</name>
</gene>
<evidence type="ECO:0000256" key="4">
    <source>
        <dbReference type="SAM" id="MobiDB-lite"/>
    </source>
</evidence>
<dbReference type="OrthoDB" id="671361at2759"/>
<feature type="compositionally biased region" description="Low complexity" evidence="4">
    <location>
        <begin position="60"/>
        <end position="73"/>
    </location>
</feature>
<dbReference type="PANTHER" id="PTHR31060:SF9">
    <property type="entry name" value="OS12G0188500 PROTEIN"/>
    <property type="match status" value="1"/>
</dbReference>
<reference evidence="6" key="1">
    <citation type="submission" date="2020-01" db="EMBL/GenBank/DDBJ databases">
        <title>Genome sequence of Kobresia littledalei, the first chromosome-level genome in the family Cyperaceae.</title>
        <authorList>
            <person name="Qu G."/>
        </authorList>
    </citation>
    <scope>NUCLEOTIDE SEQUENCE</scope>
    <source>
        <strain evidence="6">C.B.Clarke</strain>
        <tissue evidence="6">Leaf</tissue>
    </source>
</reference>
<dbReference type="PANTHER" id="PTHR31060">
    <property type="entry name" value="OSJNBA0011J08.25 PROTEIN-RELATED"/>
    <property type="match status" value="1"/>
</dbReference>
<sequence length="471" mass="53807">MSTTSAGLRRTAARRPAIRPTWCCSFSLDPQTPQSKPYSPISKPPSLTSRRILSPGRVSPIDSDPIDTDPIQDLQEKRLSSVEESRDGGSFRGFRVRLKGREGDVVILSEKEKEMICENSEVFRGLIGGMDLNRGFEIELDGLEGLEGFKATIGLMREKNQNEMRWLAKIGVSGAIEILEVSFSIRYERGVTACLKYLEAVPWTENEEEKLKILLKTYSFDKTLTQDILSRLYAASLTSSDNLVVPLIRSVTKGPNSKSRKELHSLMNGILSSSSMYQKDIAMPNKEGIYDLCHSILDSLLVLFKEEQPSAERISQQLENLHWLSEILIEKQIGEEFINLWINQGELISIHEIASPMVRYELSRVSATIFISLGRGKIHINGEKRFEFFNSWFGPMLVDFGWLRRCPKGLDMRMLEESIGQALLTLAMQQQLKFFMEWFRVFSERGRECPNLTRAFQVWWRRSFVRSVGQS</sequence>
<comment type="pathway">
    <text evidence="2">Protein modification; protein ubiquitination.</text>
</comment>
<feature type="compositionally biased region" description="Basic and acidic residues" evidence="4">
    <location>
        <begin position="74"/>
        <end position="88"/>
    </location>
</feature>
<protein>
    <submittedName>
        <fullName evidence="6">BTB/POZ domain-containing protein</fullName>
    </submittedName>
</protein>
<evidence type="ECO:0000256" key="1">
    <source>
        <dbReference type="ARBA" id="ARBA00002668"/>
    </source>
</evidence>
<comment type="caution">
    <text evidence="6">The sequence shown here is derived from an EMBL/GenBank/DDBJ whole genome shotgun (WGS) entry which is preliminary data.</text>
</comment>
<evidence type="ECO:0000313" key="6">
    <source>
        <dbReference type="EMBL" id="KAF3321666.1"/>
    </source>
</evidence>
<feature type="domain" description="At3g05675-like ankyrin-like" evidence="5">
    <location>
        <begin position="238"/>
        <end position="466"/>
    </location>
</feature>
<name>A0A833QKT5_9POAL</name>